<name>A0ABT6B478_9BURK</name>
<proteinExistence type="predicted"/>
<dbReference type="Proteomes" id="UP001216674">
    <property type="component" value="Unassembled WGS sequence"/>
</dbReference>
<reference evidence="2 3" key="1">
    <citation type="submission" date="2023-03" db="EMBL/GenBank/DDBJ databases">
        <title>Draft assemblies of triclosan tolerant bacteria isolated from returned activated sludge.</title>
        <authorList>
            <person name="Van Hamelsveld S."/>
        </authorList>
    </citation>
    <scope>NUCLEOTIDE SEQUENCE [LARGE SCALE GENOMIC DNA]</scope>
    <source>
        <strain evidence="2 3">GW210010_S58</strain>
    </source>
</reference>
<gene>
    <name evidence="2" type="ORF">P3W85_42750</name>
</gene>
<dbReference type="SUPFAM" id="SSF52980">
    <property type="entry name" value="Restriction endonuclease-like"/>
    <property type="match status" value="1"/>
</dbReference>
<evidence type="ECO:0000313" key="2">
    <source>
        <dbReference type="EMBL" id="MDF3839613.1"/>
    </source>
</evidence>
<keyword evidence="2" id="KW-0540">Nuclease</keyword>
<comment type="caution">
    <text evidence="2">The sequence shown here is derived from an EMBL/GenBank/DDBJ whole genome shotgun (WGS) entry which is preliminary data.</text>
</comment>
<evidence type="ECO:0000313" key="3">
    <source>
        <dbReference type="Proteomes" id="UP001216674"/>
    </source>
</evidence>
<accession>A0ABT6B478</accession>
<evidence type="ECO:0000259" key="1">
    <source>
        <dbReference type="Pfam" id="PF04471"/>
    </source>
</evidence>
<keyword evidence="2" id="KW-0255">Endonuclease</keyword>
<keyword evidence="3" id="KW-1185">Reference proteome</keyword>
<dbReference type="InterPro" id="IPR011335">
    <property type="entry name" value="Restrct_endonuc-II-like"/>
</dbReference>
<dbReference type="GO" id="GO:0004519">
    <property type="term" value="F:endonuclease activity"/>
    <property type="evidence" value="ECO:0007669"/>
    <property type="project" value="UniProtKB-KW"/>
</dbReference>
<organism evidence="2 3">
    <name type="scientific">Cupriavidus basilensis</name>
    <dbReference type="NCBI Taxonomy" id="68895"/>
    <lineage>
        <taxon>Bacteria</taxon>
        <taxon>Pseudomonadati</taxon>
        <taxon>Pseudomonadota</taxon>
        <taxon>Betaproteobacteria</taxon>
        <taxon>Burkholderiales</taxon>
        <taxon>Burkholderiaceae</taxon>
        <taxon>Cupriavidus</taxon>
    </lineage>
</organism>
<keyword evidence="2" id="KW-0378">Hydrolase</keyword>
<sequence length="219" mass="24533">MYYEFEIAGLRHRVAIECKNTSRPMERDDVLAFAMKVHDCQGVVGVVVSANGYQSGAVDSANENGLKVLSVEELPSIGQLLALRLDNVVMPGPEVKGEPFWTLYDLETKEPYSFTQGDEIFGALFISRAHAEEYARVSHLKPRWTVRGLGMRHLRAYILTADAVRARYLIVQPHIANAIPINGFAFAEINRKRLISDFYSGGPLPATPMIMPGRRKRRS</sequence>
<dbReference type="GO" id="GO:0016787">
    <property type="term" value="F:hydrolase activity"/>
    <property type="evidence" value="ECO:0007669"/>
    <property type="project" value="UniProtKB-KW"/>
</dbReference>
<dbReference type="EC" id="3.1.21.-" evidence="2"/>
<dbReference type="EMBL" id="JARJLM010000690">
    <property type="protein sequence ID" value="MDF3839613.1"/>
    <property type="molecule type" value="Genomic_DNA"/>
</dbReference>
<feature type="domain" description="Restriction endonuclease type IV Mrr" evidence="1">
    <location>
        <begin position="12"/>
        <end position="74"/>
    </location>
</feature>
<dbReference type="InterPro" id="IPR007560">
    <property type="entry name" value="Restrct_endonuc_IV_Mrr"/>
</dbReference>
<protein>
    <submittedName>
        <fullName evidence="2">Restriction endonuclease</fullName>
        <ecNumber evidence="2">3.1.21.-</ecNumber>
    </submittedName>
</protein>
<dbReference type="Pfam" id="PF04471">
    <property type="entry name" value="Mrr_cat"/>
    <property type="match status" value="1"/>
</dbReference>